<dbReference type="RefSeq" id="XP_025599888.1">
    <property type="nucleotide sequence ID" value="XM_025745045.1"/>
</dbReference>
<evidence type="ECO:0000256" key="1">
    <source>
        <dbReference type="SAM" id="MobiDB-lite"/>
    </source>
</evidence>
<gene>
    <name evidence="4" type="ORF">FA09DRAFT_359037</name>
</gene>
<dbReference type="InterPro" id="IPR004871">
    <property type="entry name" value="RSE1/DDB1/CPSF1_C"/>
</dbReference>
<dbReference type="OrthoDB" id="433457at2759"/>
<reference evidence="4 5" key="1">
    <citation type="journal article" date="2018" name="Mol. Biol. Evol.">
        <title>Broad Genomic Sampling Reveals a Smut Pathogenic Ancestry of the Fungal Clade Ustilaginomycotina.</title>
        <authorList>
            <person name="Kijpornyongpan T."/>
            <person name="Mondo S.J."/>
            <person name="Barry K."/>
            <person name="Sandor L."/>
            <person name="Lee J."/>
            <person name="Lipzen A."/>
            <person name="Pangilinan J."/>
            <person name="LaButti K."/>
            <person name="Hainaut M."/>
            <person name="Henrissat B."/>
            <person name="Grigoriev I.V."/>
            <person name="Spatafora J.W."/>
            <person name="Aime M.C."/>
        </authorList>
    </citation>
    <scope>NUCLEOTIDE SEQUENCE [LARGE SCALE GENOMIC DNA]</scope>
    <source>
        <strain evidence="4 5">MCA 4186</strain>
    </source>
</reference>
<feature type="region of interest" description="Disordered" evidence="1">
    <location>
        <begin position="312"/>
        <end position="361"/>
    </location>
</feature>
<dbReference type="InterPro" id="IPR058543">
    <property type="entry name" value="Beta-prop_RSE1/DDB1/CPSF1_2nd"/>
</dbReference>
<proteinExistence type="predicted"/>
<dbReference type="Gene3D" id="2.130.10.10">
    <property type="entry name" value="YVTN repeat-like/Quinoprotein amine dehydrogenase"/>
    <property type="match status" value="2"/>
</dbReference>
<evidence type="ECO:0000259" key="2">
    <source>
        <dbReference type="Pfam" id="PF03178"/>
    </source>
</evidence>
<accession>A0A316ZDK6</accession>
<sequence length="1300" mass="136189">MLALSHVHPASASSAVLFVPPHVLGPAAGLVFLGHASLTLLRLEAGLPSVSLALAARPLSVRLSHSLAALLVHTDAPTPRLLVVGLEPSEHDSTPRLSVRRALLLDASGIAARPPPEMGAGTHLAAAGPSRTEWAAAHAQVGSMRICRVAGDLSDAWSARLPHPHILSHLLLPTGTDEVPLLALLSISSTPSTLPGLGPQCLPVLSFHTLNSSTQSIPPLPWSASRATVSRPPAAAAAPTERKGPAALGRVRTAEELQVLDSASSIGLAHVPLSPADAIGAHALGVLPVSLRALLVATERAILLVGLPDVSAKPASPVKRRKASRGAETHEAQLGTSPEQQANTNGKRPHRRSSAASTSGVGQLSAQPALLRVALDRPTLVRATVILTAADGQEVFTASQQAEQGEVRVMIGTHAGSLLLLTIAVTRATASSTWQPRSLALLTLGDIPAPAGSDALAYAGDGVLAVASAGGDSVLVQLPASLLRPDGDVKDGEQSLTVLHEMPNLAPILDLVVDTQGAQSRVITASGTGPTGSLRVVTRGVQCSTLSSVSAQDIERVWTARGRIVLAVGAKAHVLRQEAGNMSPEAWPVPDAAPLAVQTLQDGAVLWASAEGVLLLSSAGQELARMAAPAKTPILQAVLDEHGQVLLALDGGKLLCLQRSGNVLAERGQAQMDAEVCSLDLRSFTSEPSTLAAVGLWTRSVRLLSLPTLADATPTALLGPQDSLPRSVLLHAFTPAAPHLLVALGSGKVAVHRLALPHADSISKSIGVLESRVTSVGTLPARLEPYEAAGSNSKAVLACSDRPAVITLSGSQLTVSPLPMHDVRDASSMPASSSEQRGVVLLVRPDTLDLVQLGESQTLDVKAVPLGRDNPTALALHASASRRSIVTTTWRFRPEGTESLERPHGHVQLLDAEMFDVLDRVQLDWDERPNAIGVFKFEESKDAIIVVGTGFAMPDRSETTEGRLLGYRVARTAGGQSKLEQVFGQQVRGNVFAVESCAGVLVAAVNAEVLTFAVDKSKDEESAFSLRQVGQWGCAFTAATLSAPDASNSRIVVGDALRSLVVLRVESTPTMRGALVEVARDCDPYWTTAGEILDDEKQTFIGADIAFNVYTVQRSKRSPEERARVQRLRDRAREQGREVREDGGEQEWSHVMERGAAWHYGDLINRFRRGSLASSQPSASAGALSVTPRIVFGSAAGAIGTLASLGERSGIIAAEIERNYCAALQRASPSAIRAEDWRTLRTEHRIAPPTGFVDGDLLASFAALSASERHGILAGDDEMPAVAATAPEVNALLEELSRAA</sequence>
<evidence type="ECO:0000259" key="3">
    <source>
        <dbReference type="Pfam" id="PF23726"/>
    </source>
</evidence>
<dbReference type="Pfam" id="PF23726">
    <property type="entry name" value="Beta-prop_RSE1_2nd"/>
    <property type="match status" value="1"/>
</dbReference>
<evidence type="ECO:0008006" key="6">
    <source>
        <dbReference type="Google" id="ProtNLM"/>
    </source>
</evidence>
<evidence type="ECO:0000313" key="4">
    <source>
        <dbReference type="EMBL" id="PWN99609.1"/>
    </source>
</evidence>
<dbReference type="InterPro" id="IPR015943">
    <property type="entry name" value="WD40/YVTN_repeat-like_dom_sf"/>
</dbReference>
<evidence type="ECO:0000313" key="5">
    <source>
        <dbReference type="Proteomes" id="UP000245946"/>
    </source>
</evidence>
<dbReference type="GO" id="GO:0005634">
    <property type="term" value="C:nucleus"/>
    <property type="evidence" value="ECO:0007669"/>
    <property type="project" value="InterPro"/>
</dbReference>
<dbReference type="PANTHER" id="PTHR10644">
    <property type="entry name" value="DNA REPAIR/RNA PROCESSING CPSF FAMILY"/>
    <property type="match status" value="1"/>
</dbReference>
<feature type="compositionally biased region" description="Polar residues" evidence="1">
    <location>
        <begin position="334"/>
        <end position="346"/>
    </location>
</feature>
<keyword evidence="5" id="KW-1185">Reference proteome</keyword>
<dbReference type="Pfam" id="PF03178">
    <property type="entry name" value="CPSF_A"/>
    <property type="match status" value="1"/>
</dbReference>
<dbReference type="EMBL" id="KZ819287">
    <property type="protein sequence ID" value="PWN99609.1"/>
    <property type="molecule type" value="Genomic_DNA"/>
</dbReference>
<dbReference type="STRING" id="58919.A0A316ZDK6"/>
<dbReference type="GO" id="GO:0003676">
    <property type="term" value="F:nucleic acid binding"/>
    <property type="evidence" value="ECO:0007669"/>
    <property type="project" value="InterPro"/>
</dbReference>
<dbReference type="GeneID" id="37272589"/>
<dbReference type="Proteomes" id="UP000245946">
    <property type="component" value="Unassembled WGS sequence"/>
</dbReference>
<name>A0A316ZDK6_9BASI</name>
<protein>
    <recommendedName>
        <fullName evidence="6">DNA damage-binding protein 1</fullName>
    </recommendedName>
</protein>
<feature type="domain" description="RSE1/DDB1/CPSF1 second beta-propeller" evidence="3">
    <location>
        <begin position="594"/>
        <end position="851"/>
    </location>
</feature>
<feature type="domain" description="RSE1/DDB1/CPSF1 C-terminal" evidence="2">
    <location>
        <begin position="905"/>
        <end position="1262"/>
    </location>
</feature>
<organism evidence="4 5">
    <name type="scientific">Tilletiopsis washingtonensis</name>
    <dbReference type="NCBI Taxonomy" id="58919"/>
    <lineage>
        <taxon>Eukaryota</taxon>
        <taxon>Fungi</taxon>
        <taxon>Dikarya</taxon>
        <taxon>Basidiomycota</taxon>
        <taxon>Ustilaginomycotina</taxon>
        <taxon>Exobasidiomycetes</taxon>
        <taxon>Entylomatales</taxon>
        <taxon>Entylomatales incertae sedis</taxon>
        <taxon>Tilletiopsis</taxon>
    </lineage>
</organism>
<dbReference type="InterPro" id="IPR050358">
    <property type="entry name" value="RSE1/DDB1/CFT1"/>
</dbReference>
<dbReference type="Gene3D" id="1.10.150.910">
    <property type="match status" value="1"/>
</dbReference>